<evidence type="ECO:0000256" key="10">
    <source>
        <dbReference type="SAM" id="Phobius"/>
    </source>
</evidence>
<feature type="transmembrane region" description="Helical" evidence="10">
    <location>
        <begin position="63"/>
        <end position="89"/>
    </location>
</feature>
<dbReference type="OrthoDB" id="9808638at2"/>
<dbReference type="RefSeq" id="WP_063703801.1">
    <property type="nucleotide sequence ID" value="NZ_LUUB01000079.1"/>
</dbReference>
<evidence type="ECO:0000256" key="5">
    <source>
        <dbReference type="ARBA" id="ARBA00022989"/>
    </source>
</evidence>
<dbReference type="PANTHER" id="PTHR30561">
    <property type="entry name" value="SMR FAMILY PROTON-DEPENDENT DRUG EFFLUX TRANSPORTER SUGE"/>
    <property type="match status" value="1"/>
</dbReference>
<evidence type="ECO:0000256" key="1">
    <source>
        <dbReference type="ARBA" id="ARBA00004651"/>
    </source>
</evidence>
<comment type="caution">
    <text evidence="11">The sequence shown here is derived from an EMBL/GenBank/DDBJ whole genome shotgun (WGS) entry which is preliminary data.</text>
</comment>
<evidence type="ECO:0000256" key="3">
    <source>
        <dbReference type="ARBA" id="ARBA00022475"/>
    </source>
</evidence>
<feature type="transmembrane region" description="Helical" evidence="10">
    <location>
        <begin position="31"/>
        <end position="51"/>
    </location>
</feature>
<keyword evidence="4 9" id="KW-0812">Transmembrane</keyword>
<evidence type="ECO:0000256" key="6">
    <source>
        <dbReference type="ARBA" id="ARBA00023136"/>
    </source>
</evidence>
<keyword evidence="5 10" id="KW-1133">Transmembrane helix</keyword>
<comment type="subcellular location">
    <subcellularLocation>
        <location evidence="1 9">Cell membrane</location>
        <topology evidence="1 9">Multi-pass membrane protein</topology>
    </subcellularLocation>
</comment>
<dbReference type="InterPro" id="IPR000390">
    <property type="entry name" value="Small_drug/metabolite_transptr"/>
</dbReference>
<evidence type="ECO:0000256" key="9">
    <source>
        <dbReference type="RuleBase" id="RU003942"/>
    </source>
</evidence>
<organism evidence="11 12">
    <name type="scientific">Bradyrhizobium centrolobii</name>
    <dbReference type="NCBI Taxonomy" id="1505087"/>
    <lineage>
        <taxon>Bacteria</taxon>
        <taxon>Pseudomonadati</taxon>
        <taxon>Pseudomonadota</taxon>
        <taxon>Alphaproteobacteria</taxon>
        <taxon>Hyphomicrobiales</taxon>
        <taxon>Nitrobacteraceae</taxon>
        <taxon>Bradyrhizobium</taxon>
    </lineage>
</organism>
<dbReference type="Gene3D" id="1.10.3730.20">
    <property type="match status" value="2"/>
</dbReference>
<name>A0A176YIE7_9BRAD</name>
<evidence type="ECO:0000313" key="12">
    <source>
        <dbReference type="Proteomes" id="UP000076959"/>
    </source>
</evidence>
<keyword evidence="12" id="KW-1185">Reference proteome</keyword>
<evidence type="ECO:0000256" key="4">
    <source>
        <dbReference type="ARBA" id="ARBA00022692"/>
    </source>
</evidence>
<dbReference type="GO" id="GO:0005886">
    <property type="term" value="C:plasma membrane"/>
    <property type="evidence" value="ECO:0007669"/>
    <property type="project" value="UniProtKB-SubCell"/>
</dbReference>
<feature type="transmembrane region" description="Helical" evidence="10">
    <location>
        <begin position="95"/>
        <end position="113"/>
    </location>
</feature>
<dbReference type="InterPro" id="IPR037185">
    <property type="entry name" value="EmrE-like"/>
</dbReference>
<evidence type="ECO:0000256" key="7">
    <source>
        <dbReference type="ARBA" id="ARBA00038151"/>
    </source>
</evidence>
<dbReference type="SUPFAM" id="SSF103481">
    <property type="entry name" value="Multidrug resistance efflux transporter EmrE"/>
    <property type="match status" value="1"/>
</dbReference>
<evidence type="ECO:0000256" key="8">
    <source>
        <dbReference type="ARBA" id="ARBA00039168"/>
    </source>
</evidence>
<dbReference type="InterPro" id="IPR045324">
    <property type="entry name" value="Small_multidrug_res"/>
</dbReference>
<evidence type="ECO:0000256" key="2">
    <source>
        <dbReference type="ARBA" id="ARBA00022448"/>
    </source>
</evidence>
<dbReference type="PANTHER" id="PTHR30561:SF0">
    <property type="entry name" value="GUANIDINIUM EXPORTER"/>
    <property type="match status" value="1"/>
</dbReference>
<comment type="similarity">
    <text evidence="7">Belongs to the drug/metabolite transporter (DMT) superfamily. Small multidrug resistance (SMR) (TC 2.A.7.1) family. Gdx/SugE subfamily.</text>
</comment>
<accession>A0A176YIE7</accession>
<sequence>MSPSLAWLTLVIAGALDVGWAISMKYAEGYTRLGWSVASLVLLAAFVFLLGRALKVLEVGVAYSVWTGIYSVWTGIGAAGTFLMGVVLFGETLSALKVAGIVLVLMGIAALKLA</sequence>
<dbReference type="AlphaFoldDB" id="A0A176YIE7"/>
<dbReference type="STRING" id="1505087.AYJ54_01470"/>
<keyword evidence="6 10" id="KW-0472">Membrane</keyword>
<evidence type="ECO:0000313" key="11">
    <source>
        <dbReference type="EMBL" id="OAF05599.1"/>
    </source>
</evidence>
<dbReference type="EMBL" id="LUUB01000079">
    <property type="protein sequence ID" value="OAF05599.1"/>
    <property type="molecule type" value="Genomic_DNA"/>
</dbReference>
<keyword evidence="3" id="KW-1003">Cell membrane</keyword>
<dbReference type="Pfam" id="PF00893">
    <property type="entry name" value="Multi_Drug_Res"/>
    <property type="match status" value="2"/>
</dbReference>
<protein>
    <recommendedName>
        <fullName evidence="8">Guanidinium exporter</fullName>
    </recommendedName>
</protein>
<keyword evidence="2" id="KW-0813">Transport</keyword>
<dbReference type="GO" id="GO:0022857">
    <property type="term" value="F:transmembrane transporter activity"/>
    <property type="evidence" value="ECO:0007669"/>
    <property type="project" value="InterPro"/>
</dbReference>
<reference evidence="11 12" key="1">
    <citation type="submission" date="2016-03" db="EMBL/GenBank/DDBJ databases">
        <title>Draft Genome Sequence of the Strain BR 10245 (Bradyrhizobium sp.) isolated from nodules of Centrolobium paraense.</title>
        <authorList>
            <person name="Simoes-Araujo J.L.Sr."/>
            <person name="Barauna A.C."/>
            <person name="Silva K."/>
            <person name="Zilli J.E."/>
        </authorList>
    </citation>
    <scope>NUCLEOTIDE SEQUENCE [LARGE SCALE GENOMIC DNA]</scope>
    <source>
        <strain evidence="11 12">BR 10245</strain>
    </source>
</reference>
<proteinExistence type="inferred from homology"/>
<dbReference type="Proteomes" id="UP000076959">
    <property type="component" value="Unassembled WGS sequence"/>
</dbReference>
<gene>
    <name evidence="11" type="ORF">AYJ54_01470</name>
</gene>